<keyword evidence="3" id="KW-1185">Reference proteome</keyword>
<organism evidence="2 3">
    <name type="scientific">Streptomyces glomeratus</name>
    <dbReference type="NCBI Taxonomy" id="284452"/>
    <lineage>
        <taxon>Bacteria</taxon>
        <taxon>Bacillati</taxon>
        <taxon>Actinomycetota</taxon>
        <taxon>Actinomycetes</taxon>
        <taxon>Kitasatosporales</taxon>
        <taxon>Streptomycetaceae</taxon>
        <taxon>Streptomyces</taxon>
    </lineage>
</organism>
<comment type="caution">
    <text evidence="2">The sequence shown here is derived from an EMBL/GenBank/DDBJ whole genome shotgun (WGS) entry which is preliminary data.</text>
</comment>
<dbReference type="SUPFAM" id="SSF56112">
    <property type="entry name" value="Protein kinase-like (PK-like)"/>
    <property type="match status" value="1"/>
</dbReference>
<dbReference type="Gene3D" id="3.90.1200.10">
    <property type="match status" value="1"/>
</dbReference>
<dbReference type="Proteomes" id="UP001501532">
    <property type="component" value="Unassembled WGS sequence"/>
</dbReference>
<reference evidence="3" key="1">
    <citation type="journal article" date="2019" name="Int. J. Syst. Evol. Microbiol.">
        <title>The Global Catalogue of Microorganisms (GCM) 10K type strain sequencing project: providing services to taxonomists for standard genome sequencing and annotation.</title>
        <authorList>
            <consortium name="The Broad Institute Genomics Platform"/>
            <consortium name="The Broad Institute Genome Sequencing Center for Infectious Disease"/>
            <person name="Wu L."/>
            <person name="Ma J."/>
        </authorList>
    </citation>
    <scope>NUCLEOTIDE SEQUENCE [LARGE SCALE GENOMIC DNA]</scope>
    <source>
        <strain evidence="3">JCM 9091</strain>
    </source>
</reference>
<evidence type="ECO:0000313" key="3">
    <source>
        <dbReference type="Proteomes" id="UP001501532"/>
    </source>
</evidence>
<name>A0ABP6LRB5_9ACTN</name>
<accession>A0ABP6LRB5</accession>
<gene>
    <name evidence="2" type="ORF">GCM10010448_45720</name>
</gene>
<evidence type="ECO:0000313" key="2">
    <source>
        <dbReference type="EMBL" id="GAA3057179.1"/>
    </source>
</evidence>
<proteinExistence type="predicted"/>
<dbReference type="RefSeq" id="WP_234513819.1">
    <property type="nucleotide sequence ID" value="NZ_BAAAUF010000045.1"/>
</dbReference>
<sequence length="299" mass="32226">MTVHTVQAPLPPALAAWAEGVVGPVRSVRDVSRPDAASRVWELSSDTGRTFLKVAPTPAFYARETRAYREAAPALERDSVPRLLETDAQHRALLLSAVPGRPVGALALTPGRRRALHRRAGAWLRRFHGDARDLTARDRAEAAVEVERAVLDAEAHLARAGDLIGPAERDVVRRHAAVLALLGPLPAGFVHGDFRERNWLYDTAAGALAVVGLERARPHAAVFDVVRLACGPWARWPELRTAFLDGFGRGLTGEEEAALRCLSALDAASAIALGLLHQDPQVVARGRTTLARLLEGNAV</sequence>
<feature type="domain" description="Aminoglycoside phosphotransferase" evidence="1">
    <location>
        <begin position="35"/>
        <end position="255"/>
    </location>
</feature>
<protein>
    <recommendedName>
        <fullName evidence="1">Aminoglycoside phosphotransferase domain-containing protein</fullName>
    </recommendedName>
</protein>
<evidence type="ECO:0000259" key="1">
    <source>
        <dbReference type="Pfam" id="PF01636"/>
    </source>
</evidence>
<dbReference type="EMBL" id="BAAAUF010000045">
    <property type="protein sequence ID" value="GAA3057179.1"/>
    <property type="molecule type" value="Genomic_DNA"/>
</dbReference>
<dbReference type="InterPro" id="IPR011009">
    <property type="entry name" value="Kinase-like_dom_sf"/>
</dbReference>
<dbReference type="Pfam" id="PF01636">
    <property type="entry name" value="APH"/>
    <property type="match status" value="1"/>
</dbReference>
<dbReference type="InterPro" id="IPR002575">
    <property type="entry name" value="Aminoglycoside_PTrfase"/>
</dbReference>